<dbReference type="Gene3D" id="3.30.160.20">
    <property type="match status" value="1"/>
</dbReference>
<dbReference type="SUPFAM" id="SSF56053">
    <property type="entry name" value="Ribosomal protein L6"/>
    <property type="match status" value="2"/>
</dbReference>
<dbReference type="InterPro" id="IPR047863">
    <property type="entry name" value="Ribosomal_uS8_CS"/>
</dbReference>
<evidence type="ECO:0000256" key="6">
    <source>
        <dbReference type="RuleBase" id="RU003888"/>
    </source>
</evidence>
<dbReference type="PROSITE" id="PS00475">
    <property type="entry name" value="RIBOSOMAL_L15"/>
    <property type="match status" value="1"/>
</dbReference>
<comment type="caution">
    <text evidence="10">The sequence shown here is derived from an EMBL/GenBank/DDBJ whole genome shotgun (WGS) entry which is preliminary data.</text>
</comment>
<dbReference type="InterPro" id="IPR014721">
    <property type="entry name" value="Ribsml_uS5_D2-typ_fold_subgr"/>
</dbReference>
<protein>
    <submittedName>
        <fullName evidence="10">5517_t:CDS:1</fullName>
    </submittedName>
</protein>
<dbReference type="InterPro" id="IPR005324">
    <property type="entry name" value="Ribosomal_uS5_C"/>
</dbReference>
<organism evidence="10 11">
    <name type="scientific">Paraglomus occultum</name>
    <dbReference type="NCBI Taxonomy" id="144539"/>
    <lineage>
        <taxon>Eukaryota</taxon>
        <taxon>Fungi</taxon>
        <taxon>Fungi incertae sedis</taxon>
        <taxon>Mucoromycota</taxon>
        <taxon>Glomeromycotina</taxon>
        <taxon>Glomeromycetes</taxon>
        <taxon>Paraglomerales</taxon>
        <taxon>Paraglomeraceae</taxon>
        <taxon>Paraglomus</taxon>
    </lineage>
</organism>
<reference evidence="10" key="1">
    <citation type="submission" date="2021-06" db="EMBL/GenBank/DDBJ databases">
        <authorList>
            <person name="Kallberg Y."/>
            <person name="Tangrot J."/>
            <person name="Rosling A."/>
        </authorList>
    </citation>
    <scope>NUCLEOTIDE SEQUENCE</scope>
    <source>
        <strain evidence="10">IA702</strain>
    </source>
</reference>
<comment type="similarity">
    <text evidence="1 6">Belongs to the universal ribosomal protein uL15 family.</text>
</comment>
<dbReference type="AlphaFoldDB" id="A0A9N9B3X6"/>
<evidence type="ECO:0000313" key="11">
    <source>
        <dbReference type="Proteomes" id="UP000789572"/>
    </source>
</evidence>
<keyword evidence="3 4" id="KW-0687">Ribonucleoprotein</keyword>
<dbReference type="GO" id="GO:0003735">
    <property type="term" value="F:structural constituent of ribosome"/>
    <property type="evidence" value="ECO:0007669"/>
    <property type="project" value="UniProtKB-UniRule"/>
</dbReference>
<feature type="compositionally biased region" description="Basic residues" evidence="8">
    <location>
        <begin position="674"/>
        <end position="683"/>
    </location>
</feature>
<evidence type="ECO:0000256" key="8">
    <source>
        <dbReference type="SAM" id="MobiDB-lite"/>
    </source>
</evidence>
<dbReference type="PROSITE" id="PS50881">
    <property type="entry name" value="S5_DSRBD"/>
    <property type="match status" value="1"/>
</dbReference>
<feature type="region of interest" description="Disordered" evidence="8">
    <location>
        <begin position="655"/>
        <end position="693"/>
    </location>
</feature>
<feature type="coiled-coil region" evidence="7">
    <location>
        <begin position="200"/>
        <end position="227"/>
    </location>
</feature>
<dbReference type="NCBIfam" id="TIGR01071">
    <property type="entry name" value="rplO_bact"/>
    <property type="match status" value="1"/>
</dbReference>
<dbReference type="SUPFAM" id="SSF52080">
    <property type="entry name" value="Ribosomal proteins L15p and L18e"/>
    <property type="match status" value="1"/>
</dbReference>
<evidence type="ECO:0000313" key="10">
    <source>
        <dbReference type="EMBL" id="CAG8550633.1"/>
    </source>
</evidence>
<comment type="similarity">
    <text evidence="5">Belongs to the universal ribosomal protein uS5 family.</text>
</comment>
<evidence type="ECO:0000256" key="3">
    <source>
        <dbReference type="ARBA" id="ARBA00023274"/>
    </source>
</evidence>
<evidence type="ECO:0000256" key="2">
    <source>
        <dbReference type="ARBA" id="ARBA00022980"/>
    </source>
</evidence>
<dbReference type="PANTHER" id="PTHR12934:SF11">
    <property type="entry name" value="LARGE RIBOSOMAL SUBUNIT PROTEIN UL15M"/>
    <property type="match status" value="1"/>
</dbReference>
<dbReference type="Gene3D" id="3.30.1490.10">
    <property type="match status" value="1"/>
</dbReference>
<dbReference type="PROSITE" id="PS00053">
    <property type="entry name" value="RIBOSOMAL_S8"/>
    <property type="match status" value="1"/>
</dbReference>
<feature type="domain" description="S5 DRBM" evidence="9">
    <location>
        <begin position="526"/>
        <end position="590"/>
    </location>
</feature>
<dbReference type="Pfam" id="PF03719">
    <property type="entry name" value="Ribosomal_S5_C"/>
    <property type="match status" value="1"/>
</dbReference>
<evidence type="ECO:0000256" key="7">
    <source>
        <dbReference type="SAM" id="Coils"/>
    </source>
</evidence>
<gene>
    <name evidence="10" type="ORF">POCULU_LOCUS5001</name>
</gene>
<dbReference type="InterPro" id="IPR020568">
    <property type="entry name" value="Ribosomal_Su5_D2-typ_SF"/>
</dbReference>
<sequence length="781" mass="88638">MNYSIIQSAREELIKYEDECKELKERVNLSLFSLARSNLNSAEKKKVWQGLSESVMNVAEKAEKMINKLSSVHFAEEEDVLHEERNSIAREYKNLLRDLQREKETIIRQIEKDTFLIVPLQQKVPKEGYCYFCDIRISGIPYRLTKEEQKVLEIEIVEGAGFCSQDCLLGHCKEYKNRESIRQEEEKKNEEKIESGKRLITQIQLAIGDLTNRVNKLERKERSLELDIDILPSEEKVGFFRRIAQNLGLAKKNDPHDRLMEVRKKKNRLKMELEKKKGELQKTLVILSVDEQKAVEFVVYISVNMFIKGFYQVLKRLLVKEIKEHCRGRGVFIISTPFGLLTHREALQKSTGVPPTVKVLLHKGRITVEGPLGKNEIFFPGGLEVVNEENKISTKSENIALAGTHNSLIYNAIKGVTEGYQEVLEVKGIDIPKELEVKIDGNKIIIKGVNKQQVRKFAASDIKPLRLPSVYKKAKGIYYVGEEEAIDDRIGHTLLCLSTADLIEESNNFSRKNREYAKKLGELFAEKLKKEETKRPVTVTKGGRRFSFTSLVLVKDEEKRAVAFARASGKEAISAFRKSVRKAQKKLVVYFPEPIQTIPYQVLVKDGATKVFLKPAPPGNGIRAGGILSKLFKYLEIKDISAKIIGSRNKMNKKKIVGRGEGSGSGKTCGRGQKGQKARKSGHTRPGFEGGQTPVYRRFPKRGGGFKIPKISFQVINLEKLENDEKIITGQTVDYTQSKFHVKILGEGELTKALTVKANFFSRVAQEKIIKAGGKFQIIKK</sequence>
<dbReference type="InterPro" id="IPR001196">
    <property type="entry name" value="Ribosomal_uL15_CS"/>
</dbReference>
<dbReference type="SUPFAM" id="SSF56047">
    <property type="entry name" value="Ribosomal protein S8"/>
    <property type="match status" value="1"/>
</dbReference>
<dbReference type="InterPro" id="IPR036227">
    <property type="entry name" value="Ribosomal_uL15/eL18_sf"/>
</dbReference>
<dbReference type="GO" id="GO:0006412">
    <property type="term" value="P:translation"/>
    <property type="evidence" value="ECO:0007669"/>
    <property type="project" value="InterPro"/>
</dbReference>
<dbReference type="SUPFAM" id="SSF54211">
    <property type="entry name" value="Ribosomal protein S5 domain 2-like"/>
    <property type="match status" value="1"/>
</dbReference>
<dbReference type="InterPro" id="IPR036789">
    <property type="entry name" value="Ribosomal_uL6-like_a/b-dom_sf"/>
</dbReference>
<dbReference type="Gene3D" id="3.100.10.10">
    <property type="match status" value="1"/>
</dbReference>
<evidence type="ECO:0000256" key="5">
    <source>
        <dbReference type="RuleBase" id="RU003823"/>
    </source>
</evidence>
<feature type="coiled-coil region" evidence="7">
    <location>
        <begin position="82"/>
        <end position="112"/>
    </location>
</feature>
<dbReference type="InterPro" id="IPR021131">
    <property type="entry name" value="Ribosomal_uL15/eL18"/>
</dbReference>
<name>A0A9N9B3X6_9GLOM</name>
<keyword evidence="7" id="KW-0175">Coiled coil</keyword>
<dbReference type="GO" id="GO:0022625">
    <property type="term" value="C:cytosolic large ribosomal subunit"/>
    <property type="evidence" value="ECO:0007669"/>
    <property type="project" value="TreeGrafter"/>
</dbReference>
<dbReference type="InterPro" id="IPR013810">
    <property type="entry name" value="Ribosomal_uS5_N"/>
</dbReference>
<accession>A0A9N9B3X6</accession>
<evidence type="ECO:0000259" key="9">
    <source>
        <dbReference type="PROSITE" id="PS50881"/>
    </source>
</evidence>
<dbReference type="InterPro" id="IPR030878">
    <property type="entry name" value="Ribosomal_uL15"/>
</dbReference>
<dbReference type="Proteomes" id="UP000789572">
    <property type="component" value="Unassembled WGS sequence"/>
</dbReference>
<evidence type="ECO:0000256" key="4">
    <source>
        <dbReference type="PROSITE-ProRule" id="PRU00268"/>
    </source>
</evidence>
<dbReference type="Pfam" id="PF00828">
    <property type="entry name" value="Ribosomal_L27A"/>
    <property type="match status" value="1"/>
</dbReference>
<proteinExistence type="inferred from homology"/>
<dbReference type="InterPro" id="IPR035987">
    <property type="entry name" value="Ribosomal_uS8_sf"/>
</dbReference>
<dbReference type="OrthoDB" id="540873at2759"/>
<dbReference type="Gene3D" id="3.30.230.10">
    <property type="match status" value="1"/>
</dbReference>
<dbReference type="Gene3D" id="3.90.930.12">
    <property type="entry name" value="Ribosomal protein L6, alpha-beta domain"/>
    <property type="match status" value="2"/>
</dbReference>
<dbReference type="InterPro" id="IPR005749">
    <property type="entry name" value="Ribosomal_uL15_bac-type"/>
</dbReference>
<dbReference type="SUPFAM" id="SSF53137">
    <property type="entry name" value="Translational machinery components"/>
    <property type="match status" value="1"/>
</dbReference>
<feature type="compositionally biased region" description="Gly residues" evidence="8">
    <location>
        <begin position="659"/>
        <end position="673"/>
    </location>
</feature>
<dbReference type="PANTHER" id="PTHR12934">
    <property type="entry name" value="50S RIBOSOMAL PROTEIN L15"/>
    <property type="match status" value="1"/>
</dbReference>
<keyword evidence="11" id="KW-1185">Reference proteome</keyword>
<feature type="coiled-coil region" evidence="7">
    <location>
        <begin position="256"/>
        <end position="283"/>
    </location>
</feature>
<dbReference type="Pfam" id="PF00333">
    <property type="entry name" value="Ribosomal_S5"/>
    <property type="match status" value="1"/>
</dbReference>
<dbReference type="EMBL" id="CAJVPJ010000707">
    <property type="protein sequence ID" value="CAG8550633.1"/>
    <property type="molecule type" value="Genomic_DNA"/>
</dbReference>
<dbReference type="GO" id="GO:0019843">
    <property type="term" value="F:rRNA binding"/>
    <property type="evidence" value="ECO:0007669"/>
    <property type="project" value="InterPro"/>
</dbReference>
<keyword evidence="2 4" id="KW-0689">Ribosomal protein</keyword>
<evidence type="ECO:0000256" key="1">
    <source>
        <dbReference type="ARBA" id="ARBA00007320"/>
    </source>
</evidence>
<dbReference type="HAMAP" id="MF_01341">
    <property type="entry name" value="Ribosomal_uL15"/>
    <property type="match status" value="1"/>
</dbReference>